<organism evidence="14 15">
    <name type="scientific">Leucobacter ruminantium</name>
    <dbReference type="NCBI Taxonomy" id="1289170"/>
    <lineage>
        <taxon>Bacteria</taxon>
        <taxon>Bacillati</taxon>
        <taxon>Actinomycetota</taxon>
        <taxon>Actinomycetes</taxon>
        <taxon>Micrococcales</taxon>
        <taxon>Microbacteriaceae</taxon>
        <taxon>Leucobacter</taxon>
    </lineage>
</organism>
<evidence type="ECO:0000256" key="2">
    <source>
        <dbReference type="ARBA" id="ARBA00008276"/>
    </source>
</evidence>
<dbReference type="PROSITE" id="PS01011">
    <property type="entry name" value="FOLYLPOLYGLU_SYNT_1"/>
    <property type="match status" value="1"/>
</dbReference>
<dbReference type="GO" id="GO:0004326">
    <property type="term" value="F:tetrahydrofolylpolyglutamate synthase activity"/>
    <property type="evidence" value="ECO:0007669"/>
    <property type="project" value="UniProtKB-EC"/>
</dbReference>
<keyword evidence="7 11" id="KW-0067">ATP-binding</keyword>
<dbReference type="SUPFAM" id="SSF53623">
    <property type="entry name" value="MurD-like peptide ligases, catalytic domain"/>
    <property type="match status" value="1"/>
</dbReference>
<dbReference type="GO" id="GO:0046872">
    <property type="term" value="F:metal ion binding"/>
    <property type="evidence" value="ECO:0007669"/>
    <property type="project" value="UniProtKB-KW"/>
</dbReference>
<dbReference type="AlphaFoldDB" id="A0A939LVB3"/>
<evidence type="ECO:0000256" key="5">
    <source>
        <dbReference type="ARBA" id="ARBA00022723"/>
    </source>
</evidence>
<evidence type="ECO:0000256" key="9">
    <source>
        <dbReference type="ARBA" id="ARBA00030592"/>
    </source>
</evidence>
<dbReference type="GO" id="GO:0005737">
    <property type="term" value="C:cytoplasm"/>
    <property type="evidence" value="ECO:0007669"/>
    <property type="project" value="TreeGrafter"/>
</dbReference>
<gene>
    <name evidence="14" type="ORF">J4H91_05465</name>
</gene>
<dbReference type="EC" id="6.3.2.17" evidence="3"/>
<dbReference type="InterPro" id="IPR004101">
    <property type="entry name" value="Mur_ligase_C"/>
</dbReference>
<dbReference type="PANTHER" id="PTHR11136:SF0">
    <property type="entry name" value="DIHYDROFOLATE SYNTHETASE-RELATED"/>
    <property type="match status" value="1"/>
</dbReference>
<evidence type="ECO:0000256" key="7">
    <source>
        <dbReference type="ARBA" id="ARBA00022840"/>
    </source>
</evidence>
<feature type="domain" description="Mur ligase central" evidence="13">
    <location>
        <begin position="59"/>
        <end position="291"/>
    </location>
</feature>
<name>A0A939LVB3_9MICO</name>
<dbReference type="FunFam" id="3.40.1190.10:FF:000011">
    <property type="entry name" value="Folylpolyglutamate synthase/dihydrofolate synthase"/>
    <property type="match status" value="1"/>
</dbReference>
<dbReference type="RefSeq" id="WP_208045245.1">
    <property type="nucleotide sequence ID" value="NZ_JAGDYL010000006.1"/>
</dbReference>
<evidence type="ECO:0000256" key="4">
    <source>
        <dbReference type="ARBA" id="ARBA00022598"/>
    </source>
</evidence>
<dbReference type="Gene3D" id="3.90.190.20">
    <property type="entry name" value="Mur ligase, C-terminal domain"/>
    <property type="match status" value="1"/>
</dbReference>
<dbReference type="InterPro" id="IPR018109">
    <property type="entry name" value="Folylpolyglutamate_synth_CS"/>
</dbReference>
<keyword evidence="5" id="KW-0479">Metal-binding</keyword>
<dbReference type="GO" id="GO:0008841">
    <property type="term" value="F:dihydrofolate synthase activity"/>
    <property type="evidence" value="ECO:0007669"/>
    <property type="project" value="TreeGrafter"/>
</dbReference>
<comment type="cofactor">
    <cofactor evidence="1">
        <name>Mg(2+)</name>
        <dbReference type="ChEBI" id="CHEBI:18420"/>
    </cofactor>
</comment>
<comment type="caution">
    <text evidence="14">The sequence shown here is derived from an EMBL/GenBank/DDBJ whole genome shotgun (WGS) entry which is preliminary data.</text>
</comment>
<keyword evidence="8" id="KW-0460">Magnesium</keyword>
<accession>A0A939LVB3</accession>
<evidence type="ECO:0000256" key="8">
    <source>
        <dbReference type="ARBA" id="ARBA00022842"/>
    </source>
</evidence>
<dbReference type="Pfam" id="PF08245">
    <property type="entry name" value="Mur_ligase_M"/>
    <property type="match status" value="1"/>
</dbReference>
<evidence type="ECO:0000256" key="6">
    <source>
        <dbReference type="ARBA" id="ARBA00022741"/>
    </source>
</evidence>
<evidence type="ECO:0000256" key="10">
    <source>
        <dbReference type="ARBA" id="ARBA00047493"/>
    </source>
</evidence>
<keyword evidence="15" id="KW-1185">Reference proteome</keyword>
<dbReference type="PANTHER" id="PTHR11136">
    <property type="entry name" value="FOLYLPOLYGLUTAMATE SYNTHASE-RELATED"/>
    <property type="match status" value="1"/>
</dbReference>
<evidence type="ECO:0000259" key="12">
    <source>
        <dbReference type="Pfam" id="PF02875"/>
    </source>
</evidence>
<dbReference type="GO" id="GO:0005524">
    <property type="term" value="F:ATP binding"/>
    <property type="evidence" value="ECO:0007669"/>
    <property type="project" value="UniProtKB-KW"/>
</dbReference>
<proteinExistence type="inferred from homology"/>
<evidence type="ECO:0000256" key="11">
    <source>
        <dbReference type="PIRNR" id="PIRNR001563"/>
    </source>
</evidence>
<keyword evidence="4 11" id="KW-0436">Ligase</keyword>
<dbReference type="InterPro" id="IPR036615">
    <property type="entry name" value="Mur_ligase_C_dom_sf"/>
</dbReference>
<evidence type="ECO:0000256" key="3">
    <source>
        <dbReference type="ARBA" id="ARBA00013025"/>
    </source>
</evidence>
<dbReference type="PIRSF" id="PIRSF001563">
    <property type="entry name" value="Folylpolyglu_synth"/>
    <property type="match status" value="1"/>
</dbReference>
<comment type="similarity">
    <text evidence="2 11">Belongs to the folylpolyglutamate synthase family.</text>
</comment>
<reference evidence="14" key="1">
    <citation type="submission" date="2021-03" db="EMBL/GenBank/DDBJ databases">
        <title>Leucobacter chromiisoli sp. nov., isolated from chromium-containing soil of chemical plant.</title>
        <authorList>
            <person name="Xu Z."/>
        </authorList>
    </citation>
    <scope>NUCLEOTIDE SEQUENCE</scope>
    <source>
        <strain evidence="14">A2</strain>
    </source>
</reference>
<sequence length="457" mass="47817">MSPLITGGVGAGGPEPAERVYEELLTRVGEANPRPRIEPVRRLAELAGTPQLSYPVIQIAGTNGKTSTSRAIESLLRAHGLRTGLFTSPHLVDFTERFQIDGEPIDGEVLASSWDELQLPLQVVDAELEAAGQGPITFFEALAVLAFAAFADAPVEVAVVEVGMGGEWDATNIADAQVAVFTPIDLDHTAILGPDIETIARTKSGIVKPGSTVVTAEQAPAALAELEAAAERNGSRFVVQGRDFRLVEDRLAVGGRQIDVVGLSGDAYDPAFVPLFGRHQAENTALAIAAVEAFFDRPVPEEVLDEGLGQLTSPGRLQLIGNDPIVYVDAAHNPHGAEALVRAVAESFAFGELALVVGVLEEKDAAGLLAALAPIAHRVTVTPVDSPRSTDPERLYELAERAIPATPIEVAGSLAEALDDARGWASGAEGRAVLVVGSVVLAGEAIAFSRAEGWGIA</sequence>
<evidence type="ECO:0000313" key="15">
    <source>
        <dbReference type="Proteomes" id="UP000664398"/>
    </source>
</evidence>
<dbReference type="InterPro" id="IPR013221">
    <property type="entry name" value="Mur_ligase_cen"/>
</dbReference>
<keyword evidence="6 11" id="KW-0547">Nucleotide-binding</keyword>
<dbReference type="InterPro" id="IPR001645">
    <property type="entry name" value="Folylpolyglutamate_synth"/>
</dbReference>
<dbReference type="InterPro" id="IPR036565">
    <property type="entry name" value="Mur-like_cat_sf"/>
</dbReference>
<evidence type="ECO:0000256" key="1">
    <source>
        <dbReference type="ARBA" id="ARBA00001946"/>
    </source>
</evidence>
<dbReference type="NCBIfam" id="TIGR01499">
    <property type="entry name" value="folC"/>
    <property type="match status" value="1"/>
</dbReference>
<dbReference type="SUPFAM" id="SSF53244">
    <property type="entry name" value="MurD-like peptide ligases, peptide-binding domain"/>
    <property type="match status" value="1"/>
</dbReference>
<protein>
    <recommendedName>
        <fullName evidence="3">tetrahydrofolate synthase</fullName>
        <ecNumber evidence="3">6.3.2.17</ecNumber>
    </recommendedName>
    <alternativeName>
        <fullName evidence="9">Tetrahydrofolylpolyglutamate synthase</fullName>
    </alternativeName>
</protein>
<dbReference type="EMBL" id="JAGDYL010000006">
    <property type="protein sequence ID" value="MBO1804766.1"/>
    <property type="molecule type" value="Genomic_DNA"/>
</dbReference>
<dbReference type="Gene3D" id="3.40.1190.10">
    <property type="entry name" value="Mur-like, catalytic domain"/>
    <property type="match status" value="1"/>
</dbReference>
<comment type="catalytic activity">
    <reaction evidence="10">
        <text>(6S)-5,6,7,8-tetrahydrofolyl-(gamma-L-Glu)(n) + L-glutamate + ATP = (6S)-5,6,7,8-tetrahydrofolyl-(gamma-L-Glu)(n+1) + ADP + phosphate + H(+)</text>
        <dbReference type="Rhea" id="RHEA:10580"/>
        <dbReference type="Rhea" id="RHEA-COMP:14738"/>
        <dbReference type="Rhea" id="RHEA-COMP:14740"/>
        <dbReference type="ChEBI" id="CHEBI:15378"/>
        <dbReference type="ChEBI" id="CHEBI:29985"/>
        <dbReference type="ChEBI" id="CHEBI:30616"/>
        <dbReference type="ChEBI" id="CHEBI:43474"/>
        <dbReference type="ChEBI" id="CHEBI:141005"/>
        <dbReference type="ChEBI" id="CHEBI:456216"/>
        <dbReference type="EC" id="6.3.2.17"/>
    </reaction>
</comment>
<dbReference type="Pfam" id="PF02875">
    <property type="entry name" value="Mur_ligase_C"/>
    <property type="match status" value="1"/>
</dbReference>
<evidence type="ECO:0000313" key="14">
    <source>
        <dbReference type="EMBL" id="MBO1804766.1"/>
    </source>
</evidence>
<feature type="domain" description="Mur ligase C-terminal" evidence="12">
    <location>
        <begin position="315"/>
        <end position="438"/>
    </location>
</feature>
<evidence type="ECO:0000259" key="13">
    <source>
        <dbReference type="Pfam" id="PF08245"/>
    </source>
</evidence>
<dbReference type="Proteomes" id="UP000664398">
    <property type="component" value="Unassembled WGS sequence"/>
</dbReference>